<dbReference type="GO" id="GO:0005524">
    <property type="term" value="F:ATP binding"/>
    <property type="evidence" value="ECO:0007669"/>
    <property type="project" value="InterPro"/>
</dbReference>
<evidence type="ECO:0000259" key="1">
    <source>
        <dbReference type="PROSITE" id="PS50011"/>
    </source>
</evidence>
<dbReference type="SMART" id="SM00220">
    <property type="entry name" value="S_TKc"/>
    <property type="match status" value="1"/>
</dbReference>
<dbReference type="SUPFAM" id="SSF56112">
    <property type="entry name" value="Protein kinase-like (PK-like)"/>
    <property type="match status" value="1"/>
</dbReference>
<dbReference type="PANTHER" id="PTHR33112">
    <property type="entry name" value="DOMAIN PROTEIN, PUTATIVE-RELATED"/>
    <property type="match status" value="1"/>
</dbReference>
<evidence type="ECO:0000313" key="2">
    <source>
        <dbReference type="EMBL" id="KAK1749723.1"/>
    </source>
</evidence>
<dbReference type="CDD" id="cd00180">
    <property type="entry name" value="PKc"/>
    <property type="match status" value="1"/>
</dbReference>
<proteinExistence type="predicted"/>
<dbReference type="Proteomes" id="UP001239445">
    <property type="component" value="Unassembled WGS sequence"/>
</dbReference>
<dbReference type="PANTHER" id="PTHR33112:SF10">
    <property type="entry name" value="TOL"/>
    <property type="match status" value="1"/>
</dbReference>
<evidence type="ECO:0000313" key="3">
    <source>
        <dbReference type="Proteomes" id="UP001239445"/>
    </source>
</evidence>
<name>A0AAJ0B119_9PEZI</name>
<protein>
    <recommendedName>
        <fullName evidence="1">Protein kinase domain-containing protein</fullName>
    </recommendedName>
</protein>
<dbReference type="InterPro" id="IPR000719">
    <property type="entry name" value="Prot_kinase_dom"/>
</dbReference>
<keyword evidence="3" id="KW-1185">Reference proteome</keyword>
<dbReference type="Pfam" id="PF00069">
    <property type="entry name" value="Pkinase"/>
    <property type="match status" value="1"/>
</dbReference>
<reference evidence="2" key="1">
    <citation type="submission" date="2023-06" db="EMBL/GenBank/DDBJ databases">
        <title>Genome-scale phylogeny and comparative genomics of the fungal order Sordariales.</title>
        <authorList>
            <consortium name="Lawrence Berkeley National Laboratory"/>
            <person name="Hensen N."/>
            <person name="Bonometti L."/>
            <person name="Westerberg I."/>
            <person name="Brannstrom I.O."/>
            <person name="Guillou S."/>
            <person name="Cros-Aarteil S."/>
            <person name="Calhoun S."/>
            <person name="Haridas S."/>
            <person name="Kuo A."/>
            <person name="Mondo S."/>
            <person name="Pangilinan J."/>
            <person name="Riley R."/>
            <person name="Labutti K."/>
            <person name="Andreopoulos B."/>
            <person name="Lipzen A."/>
            <person name="Chen C."/>
            <person name="Yanf M."/>
            <person name="Daum C."/>
            <person name="Ng V."/>
            <person name="Clum A."/>
            <person name="Steindorff A."/>
            <person name="Ohm R."/>
            <person name="Martin F."/>
            <person name="Silar P."/>
            <person name="Natvig D."/>
            <person name="Lalanne C."/>
            <person name="Gautier V."/>
            <person name="Ament-Velasquez S.L."/>
            <person name="Kruys A."/>
            <person name="Hutchinson M.I."/>
            <person name="Powell A.J."/>
            <person name="Barry K."/>
            <person name="Miller A.N."/>
            <person name="Grigoriev I.V."/>
            <person name="Debuchy R."/>
            <person name="Gladieux P."/>
            <person name="Thoren M.H."/>
            <person name="Johannesson H."/>
        </authorList>
    </citation>
    <scope>NUCLEOTIDE SEQUENCE</scope>
    <source>
        <strain evidence="2">PSN4</strain>
    </source>
</reference>
<dbReference type="PROSITE" id="PS00108">
    <property type="entry name" value="PROTEIN_KINASE_ST"/>
    <property type="match status" value="1"/>
</dbReference>
<dbReference type="InterPro" id="IPR011009">
    <property type="entry name" value="Kinase-like_dom_sf"/>
</dbReference>
<dbReference type="InterPro" id="IPR010730">
    <property type="entry name" value="HET"/>
</dbReference>
<gene>
    <name evidence="2" type="ORF">QBC47DRAFT_311471</name>
</gene>
<dbReference type="Gene3D" id="1.10.510.10">
    <property type="entry name" value="Transferase(Phosphotransferase) domain 1"/>
    <property type="match status" value="1"/>
</dbReference>
<dbReference type="AlphaFoldDB" id="A0AAJ0B119"/>
<comment type="caution">
    <text evidence="2">The sequence shown here is derived from an EMBL/GenBank/DDBJ whole genome shotgun (WGS) entry which is preliminary data.</text>
</comment>
<accession>A0AAJ0B119</accession>
<feature type="domain" description="Protein kinase" evidence="1">
    <location>
        <begin position="161"/>
        <end position="507"/>
    </location>
</feature>
<organism evidence="2 3">
    <name type="scientific">Echria macrotheca</name>
    <dbReference type="NCBI Taxonomy" id="438768"/>
    <lineage>
        <taxon>Eukaryota</taxon>
        <taxon>Fungi</taxon>
        <taxon>Dikarya</taxon>
        <taxon>Ascomycota</taxon>
        <taxon>Pezizomycotina</taxon>
        <taxon>Sordariomycetes</taxon>
        <taxon>Sordariomycetidae</taxon>
        <taxon>Sordariales</taxon>
        <taxon>Schizotheciaceae</taxon>
        <taxon>Echria</taxon>
    </lineage>
</organism>
<dbReference type="PROSITE" id="PS50011">
    <property type="entry name" value="PROTEIN_KINASE_DOM"/>
    <property type="match status" value="1"/>
</dbReference>
<dbReference type="EMBL" id="MU839853">
    <property type="protein sequence ID" value="KAK1749723.1"/>
    <property type="molecule type" value="Genomic_DNA"/>
</dbReference>
<dbReference type="InterPro" id="IPR008271">
    <property type="entry name" value="Ser/Thr_kinase_AS"/>
</dbReference>
<dbReference type="Pfam" id="PF06985">
    <property type="entry name" value="HET"/>
    <property type="match status" value="1"/>
</dbReference>
<dbReference type="GO" id="GO:0004672">
    <property type="term" value="F:protein kinase activity"/>
    <property type="evidence" value="ECO:0007669"/>
    <property type="project" value="InterPro"/>
</dbReference>
<sequence>MKGPRGGGDEVFIPKDELARVLDSATVQPELKRCLTQFRCDSSALTEYVVKYAPKTFSALVFGGGTKFIAPLHRAGFQDDQLPVSRDAFEEAIQKGMKDLENDGGYTDMMDDEDELEAQVEAQVHSFAANNQWLFTAPIFGGKQFGHKLHAKTRLPFLPIDPAEMKTASGGFGKVQERVIHKSHLELSYQNFNGQLHPRIAEKELTKPTDWDTNRHNKEAKKEADNLQAIRELNHDHLIKAIAYYVQDGRHVFLFPFAEDGNLRQHWQKADPGLKLGSRQLEWTLRQLAGLAEAVQALHKENCRHGDLKPENILCFRKGKDGVAVHAVCFVIADVGLAKMHNDITALRDGKTTTMGRTMMYSPPELEFRKDTPRSRLFDIWSLGCIFLECVVWLVYGKAGLGTFQDEMGGYGQRGPFYAPTSRTGTNSGDVVEARFEVHPAVTRWAERLRERRCCSEGTALRTLVDLIMDKMLVVATPNYGAAVAEELGRKTSRRLAMPQATPQVFISPPTVGQEPSAVKLRATSSEIHDAFQDILKGIESGTLHITPNSEGQGPIPGSLLTASGNPSRAGGLTANRNPLVNDSWEYTPDATLAREVFQSLNTNTVLPRSMTSPLCARCKGLELLSLECKFSDTVSGLRSTAERGCALCRLLLSWCNSHPEAAQGVIKFFRAGARLAAVGSERVGIATLCVTAADRQREGLQLGFPSLPEPGSASHINVLSRWLVDCDEKHACFPEDIDFLPTRLIDVGAENSSTVRLVCNTTGLDRKTKYIALSHRWGKDKPLKTETKNIEGLSEWVIDFDGLPKTFRHAVQVTRSLGLGYLWIDSLCIVQDDVKDWERESQRMEEVFSSAYCTIAATCASGTNDGFLKQRTERQVVAMKDTTSGLSFYACEAINDFGGDVDSSVLNNRGWVLQERALARRTVHFTETQTYWECGKGVRCETMTKMKNEASLFLGDSNFPEYAVFQSEGKKIKLVQSLYEKYSKMDLTYNEDRPIAIRGLEARLIQTVGGPGGFGVFEKHLHRYLLWQRTEKSLTRIKEFPNGPVPSWSWMAWDGAIEYMDDIPGNQVEWQAEVQWRSPMSRSEKIEQISEYPFLTATVREFSSPAVTGIKFDDGRTDLSPGCRCVVLGVSKPQPGLGRGGDCYVLAVADVLVPDGNEKDTYWQRLGVGKVRREDVAWEKPSSAVLIR</sequence>